<dbReference type="PANTHER" id="PTHR36780:SF1">
    <property type="entry name" value="PROFILIN"/>
    <property type="match status" value="1"/>
</dbReference>
<dbReference type="OrthoDB" id="1880154at2759"/>
<dbReference type="Proteomes" id="UP000428333">
    <property type="component" value="Linkage Group LG05"/>
</dbReference>
<comment type="caution">
    <text evidence="1">The sequence shown here is derived from an EMBL/GenBank/DDBJ whole genome shotgun (WGS) entry which is preliminary data.</text>
</comment>
<dbReference type="AlphaFoldDB" id="A0A6A4LSI3"/>
<gene>
    <name evidence="1" type="ORF">C3L33_08972</name>
</gene>
<dbReference type="InterPro" id="IPR036140">
    <property type="entry name" value="PFN_sf"/>
</dbReference>
<evidence type="ECO:0008006" key="3">
    <source>
        <dbReference type="Google" id="ProtNLM"/>
    </source>
</evidence>
<name>A0A6A4LSI3_9ERIC</name>
<accession>A0A6A4LSI3</accession>
<feature type="non-terminal residue" evidence="1">
    <location>
        <position position="1"/>
    </location>
</feature>
<dbReference type="SUPFAM" id="SSF55770">
    <property type="entry name" value="Profilin (actin-binding protein)"/>
    <property type="match status" value="1"/>
</dbReference>
<keyword evidence="2" id="KW-1185">Reference proteome</keyword>
<dbReference type="EMBL" id="QEFC01001202">
    <property type="protein sequence ID" value="KAE9459124.1"/>
    <property type="molecule type" value="Genomic_DNA"/>
</dbReference>
<evidence type="ECO:0000313" key="1">
    <source>
        <dbReference type="EMBL" id="KAE9459124.1"/>
    </source>
</evidence>
<dbReference type="Gene3D" id="3.30.450.30">
    <property type="entry name" value="Dynein light chain 2a, cytoplasmic"/>
    <property type="match status" value="1"/>
</dbReference>
<dbReference type="InterPro" id="IPR048278">
    <property type="entry name" value="PFN"/>
</dbReference>
<dbReference type="Pfam" id="PF00235">
    <property type="entry name" value="Profilin"/>
    <property type="match status" value="1"/>
</dbReference>
<protein>
    <recommendedName>
        <fullName evidence="3">Profilin</fullName>
    </recommendedName>
</protein>
<reference evidence="1 2" key="1">
    <citation type="journal article" date="2019" name="Genome Biol. Evol.">
        <title>The Rhododendron genome and chromosomal organization provide insight into shared whole-genome duplications across the heath family (Ericaceae).</title>
        <authorList>
            <person name="Soza V.L."/>
            <person name="Lindsley D."/>
            <person name="Waalkes A."/>
            <person name="Ramage E."/>
            <person name="Patwardhan R.P."/>
            <person name="Burton J.N."/>
            <person name="Adey A."/>
            <person name="Kumar A."/>
            <person name="Qiu R."/>
            <person name="Shendure J."/>
            <person name="Hall B."/>
        </authorList>
    </citation>
    <scope>NUCLEOTIDE SEQUENCE [LARGE SCALE GENOMIC DNA]</scope>
    <source>
        <strain evidence="1">RSF 1966-606</strain>
    </source>
</reference>
<dbReference type="PANTHER" id="PTHR36780">
    <property type="entry name" value="OS05G0241400 PROTEIN"/>
    <property type="match status" value="1"/>
</dbReference>
<dbReference type="GO" id="GO:0003779">
    <property type="term" value="F:actin binding"/>
    <property type="evidence" value="ECO:0007669"/>
    <property type="project" value="InterPro"/>
</dbReference>
<sequence>SIDCNGGPAIWVYLAGIDLGPAKKRRKSRSGDLGFSRKKKGWVSVSTVCRNQAFNGERLGSGPSGSGDVDRDLRNVIASYTSGKLKMNTMGLFTTLMDLAFVHKTWEKWASNHVGSSGQPLKAALLINYDPTGPSRLLSTIAEQEGIKADPVELSQFIDFFKRNKLQSESFFVGTNQYIVTSIHENWFCARSMNTTKPAGEGAIVTQTAAFLLVALYDGSIGSASRAMVVVDQLAWQLGRRNL</sequence>
<evidence type="ECO:0000313" key="2">
    <source>
        <dbReference type="Proteomes" id="UP000428333"/>
    </source>
</evidence>
<organism evidence="1 2">
    <name type="scientific">Rhododendron williamsianum</name>
    <dbReference type="NCBI Taxonomy" id="262921"/>
    <lineage>
        <taxon>Eukaryota</taxon>
        <taxon>Viridiplantae</taxon>
        <taxon>Streptophyta</taxon>
        <taxon>Embryophyta</taxon>
        <taxon>Tracheophyta</taxon>
        <taxon>Spermatophyta</taxon>
        <taxon>Magnoliopsida</taxon>
        <taxon>eudicotyledons</taxon>
        <taxon>Gunneridae</taxon>
        <taxon>Pentapetalae</taxon>
        <taxon>asterids</taxon>
        <taxon>Ericales</taxon>
        <taxon>Ericaceae</taxon>
        <taxon>Ericoideae</taxon>
        <taxon>Rhodoreae</taxon>
        <taxon>Rhododendron</taxon>
    </lineage>
</organism>
<proteinExistence type="predicted"/>